<reference evidence="2 3" key="2">
    <citation type="journal article" date="2017" name="Genome Biol. Evol.">
        <title>Trajectories and Drivers of Genome Evolution in Surface-Associated Marine Phaeobacter.</title>
        <authorList>
            <person name="Freese H.M."/>
            <person name="Sikorski J."/>
            <person name="Bunk B."/>
            <person name="Scheuner C."/>
            <person name="Meier-Kolthoff J.P."/>
            <person name="Sproer C."/>
            <person name="Gram L."/>
            <person name="Overmann J."/>
        </authorList>
    </citation>
    <scope>NUCLEOTIDE SEQUENCE [LARGE SCALE GENOMIC DNA]</scope>
    <source>
        <strain evidence="2 3">P88</strain>
        <plasmid evidence="3">pp88_h</plasmid>
    </source>
</reference>
<dbReference type="AlphaFoldDB" id="A0A2I7KHC5"/>
<sequence length="52" mass="5485">MTLPDISNTAGDEASHPLPDAERGQARLQVAPNHSLVNLGRADPPARPFLLG</sequence>
<gene>
    <name evidence="2" type="ORF">PhaeoP88_04683</name>
</gene>
<feature type="region of interest" description="Disordered" evidence="1">
    <location>
        <begin position="1"/>
        <end position="52"/>
    </location>
</feature>
<keyword evidence="2" id="KW-0614">Plasmid</keyword>
<feature type="compositionally biased region" description="Polar residues" evidence="1">
    <location>
        <begin position="1"/>
        <end position="10"/>
    </location>
</feature>
<protein>
    <submittedName>
        <fullName evidence="2">Uncharacterized protein</fullName>
    </submittedName>
</protein>
<organism evidence="2 3">
    <name type="scientific">Phaeobacter inhibens</name>
    <dbReference type="NCBI Taxonomy" id="221822"/>
    <lineage>
        <taxon>Bacteria</taxon>
        <taxon>Pseudomonadati</taxon>
        <taxon>Pseudomonadota</taxon>
        <taxon>Alphaproteobacteria</taxon>
        <taxon>Rhodobacterales</taxon>
        <taxon>Roseobacteraceae</taxon>
        <taxon>Phaeobacter</taxon>
    </lineage>
</organism>
<evidence type="ECO:0000313" key="3">
    <source>
        <dbReference type="Proteomes" id="UP000236447"/>
    </source>
</evidence>
<name>A0A2I7KHC5_9RHOB</name>
<evidence type="ECO:0000313" key="2">
    <source>
        <dbReference type="EMBL" id="AUR01995.1"/>
    </source>
</evidence>
<accession>A0A2I7KHC5</accession>
<proteinExistence type="predicted"/>
<dbReference type="EMBL" id="CP010733">
    <property type="protein sequence ID" value="AUR01995.1"/>
    <property type="molecule type" value="Genomic_DNA"/>
</dbReference>
<evidence type="ECO:0000256" key="1">
    <source>
        <dbReference type="SAM" id="MobiDB-lite"/>
    </source>
</evidence>
<dbReference type="Proteomes" id="UP000236447">
    <property type="component" value="Plasmid pP88_h"/>
</dbReference>
<feature type="compositionally biased region" description="Basic and acidic residues" evidence="1">
    <location>
        <begin position="13"/>
        <end position="25"/>
    </location>
</feature>
<reference evidence="2 3" key="1">
    <citation type="journal article" date="2017" name="Front. Microbiol.">
        <title>Phaeobacter piscinae sp. nov., a species of the Roseobacter group and potential aquaculture probiont.</title>
        <authorList>
            <person name="Sonnenschein E.C."/>
            <person name="Phippen C.B.W."/>
            <person name="Nielsen K.F."/>
            <person name="Mateiu R.V."/>
            <person name="Melchiorsen J."/>
            <person name="Gram L."/>
            <person name="Overmann J."/>
            <person name="Freese H.M."/>
        </authorList>
    </citation>
    <scope>NUCLEOTIDE SEQUENCE [LARGE SCALE GENOMIC DNA]</scope>
    <source>
        <strain evidence="2 3">P88</strain>
        <plasmid evidence="3">pp88_h</plasmid>
    </source>
</reference>
<geneLocation type="plasmid" evidence="3">
    <name>pp88_h</name>
</geneLocation>